<evidence type="ECO:0000256" key="5">
    <source>
        <dbReference type="SAM" id="SignalP"/>
    </source>
</evidence>
<dbReference type="PROSITE" id="PS50983">
    <property type="entry name" value="FE_B12_PBP"/>
    <property type="match status" value="1"/>
</dbReference>
<dbReference type="CDD" id="cd01146">
    <property type="entry name" value="FhuD"/>
    <property type="match status" value="1"/>
</dbReference>
<evidence type="ECO:0000256" key="2">
    <source>
        <dbReference type="ARBA" id="ARBA00008814"/>
    </source>
</evidence>
<accession>A0A857KHI0</accession>
<dbReference type="EMBL" id="CP045810">
    <property type="protein sequence ID" value="QHN39043.1"/>
    <property type="molecule type" value="Genomic_DNA"/>
</dbReference>
<feature type="signal peptide" evidence="5">
    <location>
        <begin position="1"/>
        <end position="24"/>
    </location>
</feature>
<evidence type="ECO:0000256" key="1">
    <source>
        <dbReference type="ARBA" id="ARBA00004196"/>
    </source>
</evidence>
<dbReference type="AlphaFoldDB" id="A0A857KHI0"/>
<organism evidence="6">
    <name type="scientific">Gordonia amarae</name>
    <dbReference type="NCBI Taxonomy" id="36821"/>
    <lineage>
        <taxon>Bacteria</taxon>
        <taxon>Bacillati</taxon>
        <taxon>Actinomycetota</taxon>
        <taxon>Actinomycetes</taxon>
        <taxon>Mycobacteriales</taxon>
        <taxon>Gordoniaceae</taxon>
        <taxon>Gordonia</taxon>
    </lineage>
</organism>
<dbReference type="Pfam" id="PF01497">
    <property type="entry name" value="Peripla_BP_2"/>
    <property type="match status" value="1"/>
</dbReference>
<dbReference type="InterPro" id="IPR002491">
    <property type="entry name" value="ABC_transptr_periplasmic_BD"/>
</dbReference>
<keyword evidence="4 5" id="KW-0732">Signal</keyword>
<comment type="similarity">
    <text evidence="2">Belongs to the bacterial solute-binding protein 8 family.</text>
</comment>
<dbReference type="GO" id="GO:0030288">
    <property type="term" value="C:outer membrane-bounded periplasmic space"/>
    <property type="evidence" value="ECO:0007669"/>
    <property type="project" value="TreeGrafter"/>
</dbReference>
<dbReference type="RefSeq" id="WP_005185753.1">
    <property type="nucleotide sequence ID" value="NZ_CP045804.1"/>
</dbReference>
<dbReference type="PROSITE" id="PS51257">
    <property type="entry name" value="PROKAR_LIPOPROTEIN"/>
    <property type="match status" value="1"/>
</dbReference>
<comment type="subcellular location">
    <subcellularLocation>
        <location evidence="1">Cell envelope</location>
    </subcellularLocation>
</comment>
<feature type="chain" id="PRO_5039707688" evidence="5">
    <location>
        <begin position="25"/>
        <end position="323"/>
    </location>
</feature>
<evidence type="ECO:0000313" key="6">
    <source>
        <dbReference type="EMBL" id="QHN39043.1"/>
    </source>
</evidence>
<evidence type="ECO:0000256" key="4">
    <source>
        <dbReference type="ARBA" id="ARBA00022729"/>
    </source>
</evidence>
<dbReference type="PANTHER" id="PTHR30532">
    <property type="entry name" value="IRON III DICITRATE-BINDING PERIPLASMIC PROTEIN"/>
    <property type="match status" value="1"/>
</dbReference>
<keyword evidence="3" id="KW-0813">Transport</keyword>
<dbReference type="PANTHER" id="PTHR30532:SF1">
    <property type="entry name" value="IRON(3+)-HYDROXAMATE-BINDING PROTEIN FHUD"/>
    <property type="match status" value="1"/>
</dbReference>
<name>A0A857KHI0_9ACTN</name>
<dbReference type="Gene3D" id="3.40.50.1980">
    <property type="entry name" value="Nitrogenase molybdenum iron protein domain"/>
    <property type="match status" value="2"/>
</dbReference>
<dbReference type="SUPFAM" id="SSF53807">
    <property type="entry name" value="Helical backbone' metal receptor"/>
    <property type="match status" value="1"/>
</dbReference>
<dbReference type="InterPro" id="IPR051313">
    <property type="entry name" value="Bact_iron-sidero_bind"/>
</dbReference>
<dbReference type="GO" id="GO:1901678">
    <property type="term" value="P:iron coordination entity transport"/>
    <property type="evidence" value="ECO:0007669"/>
    <property type="project" value="UniProtKB-ARBA"/>
</dbReference>
<protein>
    <submittedName>
        <fullName evidence="6">ABC transporter substrate-binding protein</fullName>
    </submittedName>
</protein>
<reference evidence="6" key="1">
    <citation type="journal article" date="2021" name="Nat. Microbiol.">
        <title>Cocultivation of an ultrasmall environmental parasitic bacterium with lytic ability against bacteria associated with wastewater foams.</title>
        <authorList>
            <person name="Batinovic S."/>
            <person name="Rose J.J.A."/>
            <person name="Ratcliffe J."/>
            <person name="Seviour R.J."/>
            <person name="Petrovski S."/>
        </authorList>
    </citation>
    <scope>NUCLEOTIDE SEQUENCE</scope>
    <source>
        <strain evidence="6">CON44</strain>
    </source>
</reference>
<proteinExistence type="inferred from homology"/>
<gene>
    <name evidence="6" type="ORF">GII30_07520</name>
</gene>
<evidence type="ECO:0000256" key="3">
    <source>
        <dbReference type="ARBA" id="ARBA00022448"/>
    </source>
</evidence>
<sequence length="323" mass="33263">MNTRLLRLLSLIAAALLMSAAVTACGGDSSGAGASGPSREYTDARGVAVDIPQQPGKIVTLAEGALDAALALGVTPVGTTSARGQTKAPAYLGAEAAGIPIVGTPRGPNLQQILKTRPDLILVDDTTASRNSLDELSKIAPTLLIAKYADGWEKYFKAVADVLGKPEQYATVTGEITTEIGKVKQQVAAKQVNGRAPTASIVRWAADGPTVIGANSLPGWVLRQVGFTRPAAQEKINSQGRSGDKVSLEYLDVIDADYLFFGVLAGKDKAAEELSAARKLPGFGTLGANTSGKVFPVDGVPWTSGSGPLGVKSVLTEIAAAAR</sequence>